<feature type="transmembrane region" description="Helical" evidence="1">
    <location>
        <begin position="219"/>
        <end position="236"/>
    </location>
</feature>
<feature type="transmembrane region" description="Helical" evidence="1">
    <location>
        <begin position="84"/>
        <end position="103"/>
    </location>
</feature>
<feature type="transmembrane region" description="Helical" evidence="1">
    <location>
        <begin position="115"/>
        <end position="135"/>
    </location>
</feature>
<sequence length="281" mass="31103">MMDARRTFPRDDRVLPFTRGLALFITPFLLVAFVILYLFPTHTGRLWAWQIPATMTSMVLASAYVGGAYFFLLVAGERQWHRVGAGFLAVTTFAGLLGVATVLHWDRFLHHHVSFWLWAGLYFTAPFAVIGAWLANRRYAAPAAPGDVMLSPAERTAVGLVGLLALVQGVLMFLVPSAVIGHWPWPLTPLTCRVVGAVFCLGCAGLGAWRDARWTSIRVMLQVEVLMLVLMLLAAFRARDEMIAGRAFTWPLLVGVPLTLAGSGYLWMSHERRGRVRAPAL</sequence>
<reference evidence="2 3" key="1">
    <citation type="journal article" date="2019" name="Int. J. Syst. Evol. Microbiol.">
        <title>The Global Catalogue of Microorganisms (GCM) 10K type strain sequencing project: providing services to taxonomists for standard genome sequencing and annotation.</title>
        <authorList>
            <consortium name="The Broad Institute Genomics Platform"/>
            <consortium name="The Broad Institute Genome Sequencing Center for Infectious Disease"/>
            <person name="Wu L."/>
            <person name="Ma J."/>
        </authorList>
    </citation>
    <scope>NUCLEOTIDE SEQUENCE [LARGE SCALE GENOMIC DNA]</scope>
    <source>
        <strain evidence="2 3">JCM 15309</strain>
    </source>
</reference>
<dbReference type="EMBL" id="BAAAPB010000002">
    <property type="protein sequence ID" value="GAA1965929.1"/>
    <property type="molecule type" value="Genomic_DNA"/>
</dbReference>
<dbReference type="Proteomes" id="UP001500571">
    <property type="component" value="Unassembled WGS sequence"/>
</dbReference>
<feature type="transmembrane region" description="Helical" evidence="1">
    <location>
        <begin position="248"/>
        <end position="268"/>
    </location>
</feature>
<keyword evidence="1" id="KW-0472">Membrane</keyword>
<proteinExistence type="predicted"/>
<evidence type="ECO:0008006" key="4">
    <source>
        <dbReference type="Google" id="ProtNLM"/>
    </source>
</evidence>
<evidence type="ECO:0000313" key="2">
    <source>
        <dbReference type="EMBL" id="GAA1965929.1"/>
    </source>
</evidence>
<accession>A0ABN2RAA2</accession>
<keyword evidence="1" id="KW-0812">Transmembrane</keyword>
<feature type="transmembrane region" description="Helical" evidence="1">
    <location>
        <begin position="21"/>
        <end position="39"/>
    </location>
</feature>
<feature type="transmembrane region" description="Helical" evidence="1">
    <location>
        <begin position="156"/>
        <end position="175"/>
    </location>
</feature>
<gene>
    <name evidence="2" type="ORF">GCM10009798_27850</name>
</gene>
<evidence type="ECO:0000256" key="1">
    <source>
        <dbReference type="SAM" id="Phobius"/>
    </source>
</evidence>
<comment type="caution">
    <text evidence="2">The sequence shown here is derived from an EMBL/GenBank/DDBJ whole genome shotgun (WGS) entry which is preliminary data.</text>
</comment>
<keyword evidence="1" id="KW-1133">Transmembrane helix</keyword>
<keyword evidence="3" id="KW-1185">Reference proteome</keyword>
<protein>
    <recommendedName>
        <fullName evidence="4">NnrS family protein</fullName>
    </recommendedName>
</protein>
<evidence type="ECO:0000313" key="3">
    <source>
        <dbReference type="Proteomes" id="UP001500571"/>
    </source>
</evidence>
<feature type="transmembrane region" description="Helical" evidence="1">
    <location>
        <begin position="51"/>
        <end position="72"/>
    </location>
</feature>
<organism evidence="2 3">
    <name type="scientific">Nocardioides panacihumi</name>
    <dbReference type="NCBI Taxonomy" id="400774"/>
    <lineage>
        <taxon>Bacteria</taxon>
        <taxon>Bacillati</taxon>
        <taxon>Actinomycetota</taxon>
        <taxon>Actinomycetes</taxon>
        <taxon>Propionibacteriales</taxon>
        <taxon>Nocardioidaceae</taxon>
        <taxon>Nocardioides</taxon>
    </lineage>
</organism>
<feature type="transmembrane region" description="Helical" evidence="1">
    <location>
        <begin position="187"/>
        <end position="207"/>
    </location>
</feature>
<name>A0ABN2RAA2_9ACTN</name>